<feature type="compositionally biased region" description="Acidic residues" evidence="1">
    <location>
        <begin position="193"/>
        <end position="202"/>
    </location>
</feature>
<feature type="region of interest" description="Disordered" evidence="1">
    <location>
        <begin position="153"/>
        <end position="212"/>
    </location>
</feature>
<feature type="compositionally biased region" description="Basic and acidic residues" evidence="1">
    <location>
        <begin position="160"/>
        <end position="192"/>
    </location>
</feature>
<keyword evidence="3" id="KW-1185">Reference proteome</keyword>
<evidence type="ECO:0000313" key="3">
    <source>
        <dbReference type="Proteomes" id="UP001286313"/>
    </source>
</evidence>
<organism evidence="2 3">
    <name type="scientific">Petrolisthes cinctipes</name>
    <name type="common">Flat porcelain crab</name>
    <dbReference type="NCBI Taxonomy" id="88211"/>
    <lineage>
        <taxon>Eukaryota</taxon>
        <taxon>Metazoa</taxon>
        <taxon>Ecdysozoa</taxon>
        <taxon>Arthropoda</taxon>
        <taxon>Crustacea</taxon>
        <taxon>Multicrustacea</taxon>
        <taxon>Malacostraca</taxon>
        <taxon>Eumalacostraca</taxon>
        <taxon>Eucarida</taxon>
        <taxon>Decapoda</taxon>
        <taxon>Pleocyemata</taxon>
        <taxon>Anomura</taxon>
        <taxon>Galatheoidea</taxon>
        <taxon>Porcellanidae</taxon>
        <taxon>Petrolisthes</taxon>
    </lineage>
</organism>
<evidence type="ECO:0000313" key="2">
    <source>
        <dbReference type="EMBL" id="KAK3894162.1"/>
    </source>
</evidence>
<name>A0AAE1GKG4_PETCI</name>
<sequence length="325" mass="36852">MTLFPLEEPSMLEQDRNHTKRKILTVSDFTSRELNNNYKNIIESVSFDGSQYLAWSCCNNAFNQEEGGEDGRKRCKYCKKTVVDSDPRHTDNVNHIFSSAALWGILASMGTLVGSQLNASCPRLQKHGDSQASLAFGSFLDAINPVIDPEVTDQIANRGRSMEGEESRRMRLKTEDVKRRLVKDGSEKRKQDDDDEDDETDEDFHPSVGDMAIHDELVVSPEEGPRIHPMSMSFETGNLVNVLSHISLSGFSLHTRGMEFKSDENLKDTKGEINVLSDRVKYKCEEEAQRVLGEQQQQDVVQKTTTTRITRSEWHVRQESKAAQH</sequence>
<comment type="caution">
    <text evidence="2">The sequence shown here is derived from an EMBL/GenBank/DDBJ whole genome shotgun (WGS) entry which is preliminary data.</text>
</comment>
<protein>
    <submittedName>
        <fullName evidence="2">Uncharacterized protein</fullName>
    </submittedName>
</protein>
<accession>A0AAE1GKG4</accession>
<proteinExistence type="predicted"/>
<dbReference type="AlphaFoldDB" id="A0AAE1GKG4"/>
<evidence type="ECO:0000256" key="1">
    <source>
        <dbReference type="SAM" id="MobiDB-lite"/>
    </source>
</evidence>
<dbReference type="EMBL" id="JAWQEG010000140">
    <property type="protein sequence ID" value="KAK3894162.1"/>
    <property type="molecule type" value="Genomic_DNA"/>
</dbReference>
<dbReference type="Proteomes" id="UP001286313">
    <property type="component" value="Unassembled WGS sequence"/>
</dbReference>
<gene>
    <name evidence="2" type="ORF">Pcinc_002070</name>
</gene>
<reference evidence="2" key="1">
    <citation type="submission" date="2023-10" db="EMBL/GenBank/DDBJ databases">
        <title>Genome assemblies of two species of porcelain crab, Petrolisthes cinctipes and Petrolisthes manimaculis (Anomura: Porcellanidae).</title>
        <authorList>
            <person name="Angst P."/>
        </authorList>
    </citation>
    <scope>NUCLEOTIDE SEQUENCE</scope>
    <source>
        <strain evidence="2">PB745_01</strain>
        <tissue evidence="2">Gill</tissue>
    </source>
</reference>